<organism evidence="1 2">
    <name type="scientific">Pistacia atlantica</name>
    <dbReference type="NCBI Taxonomy" id="434234"/>
    <lineage>
        <taxon>Eukaryota</taxon>
        <taxon>Viridiplantae</taxon>
        <taxon>Streptophyta</taxon>
        <taxon>Embryophyta</taxon>
        <taxon>Tracheophyta</taxon>
        <taxon>Spermatophyta</taxon>
        <taxon>Magnoliopsida</taxon>
        <taxon>eudicotyledons</taxon>
        <taxon>Gunneridae</taxon>
        <taxon>Pentapetalae</taxon>
        <taxon>rosids</taxon>
        <taxon>malvids</taxon>
        <taxon>Sapindales</taxon>
        <taxon>Anacardiaceae</taxon>
        <taxon>Pistacia</taxon>
    </lineage>
</organism>
<evidence type="ECO:0000313" key="2">
    <source>
        <dbReference type="Proteomes" id="UP001164250"/>
    </source>
</evidence>
<name>A0ACC1ASH6_9ROSI</name>
<accession>A0ACC1ASH6</accession>
<dbReference type="Proteomes" id="UP001164250">
    <property type="component" value="Chromosome 8"/>
</dbReference>
<evidence type="ECO:0000313" key="1">
    <source>
        <dbReference type="EMBL" id="KAJ0089645.1"/>
    </source>
</evidence>
<proteinExistence type="predicted"/>
<keyword evidence="2" id="KW-1185">Reference proteome</keyword>
<sequence length="381" mass="41155">MDAPLLPSNYPSSTTNKNKGWTRISVAALSIINHIMWLKIKFCLDLNHVIVKLELKLVVGLIFKDDLSCWLLREENKYNGRIEFNNADIVESEQAVVAADDARCSEIGASMLRHGGHAVDAAVATAFCLGVVNPMASGIGGGGFMIVLSSSTSQTQAFDMRETAPLAASQNMYENNPKAKYFGALSMGVPGEIAGLHEAWLKHGRLAWSTLFRPAIKLAKDGFVVAPYLGLHIANNAEMIMNDRGLRKVFAPNGKLLQAGDTCYNVKLAQSLEAVAEQGPRAFYNGIVGEKLVKDVREAGGILTMEDLRNYKVDVVDAMSANVMGYTVYGMPPPSSGTVGMSMVLNIFDSYGSSDAAKGNLGLHRLIEALKHMLAARMNLG</sequence>
<protein>
    <submittedName>
        <fullName evidence="1">Uncharacterized protein</fullName>
    </submittedName>
</protein>
<gene>
    <name evidence="1" type="ORF">Patl1_13394</name>
</gene>
<dbReference type="EMBL" id="CM047904">
    <property type="protein sequence ID" value="KAJ0089645.1"/>
    <property type="molecule type" value="Genomic_DNA"/>
</dbReference>
<comment type="caution">
    <text evidence="1">The sequence shown here is derived from an EMBL/GenBank/DDBJ whole genome shotgun (WGS) entry which is preliminary data.</text>
</comment>
<reference evidence="2" key="1">
    <citation type="journal article" date="2023" name="G3 (Bethesda)">
        <title>Genome assembly and association tests identify interacting loci associated with vigor, precocity, and sex in interspecific pistachio rootstocks.</title>
        <authorList>
            <person name="Palmer W."/>
            <person name="Jacygrad E."/>
            <person name="Sagayaradj S."/>
            <person name="Cavanaugh K."/>
            <person name="Han R."/>
            <person name="Bertier L."/>
            <person name="Beede B."/>
            <person name="Kafkas S."/>
            <person name="Golino D."/>
            <person name="Preece J."/>
            <person name="Michelmore R."/>
        </authorList>
    </citation>
    <scope>NUCLEOTIDE SEQUENCE [LARGE SCALE GENOMIC DNA]</scope>
</reference>